<feature type="compositionally biased region" description="Polar residues" evidence="1">
    <location>
        <begin position="110"/>
        <end position="119"/>
    </location>
</feature>
<feature type="region of interest" description="Disordered" evidence="1">
    <location>
        <begin position="99"/>
        <end position="119"/>
    </location>
</feature>
<organism evidence="2 3">
    <name type="scientific">Caerostris extrusa</name>
    <name type="common">Bark spider</name>
    <name type="synonym">Caerostris bankana</name>
    <dbReference type="NCBI Taxonomy" id="172846"/>
    <lineage>
        <taxon>Eukaryota</taxon>
        <taxon>Metazoa</taxon>
        <taxon>Ecdysozoa</taxon>
        <taxon>Arthropoda</taxon>
        <taxon>Chelicerata</taxon>
        <taxon>Arachnida</taxon>
        <taxon>Araneae</taxon>
        <taxon>Araneomorphae</taxon>
        <taxon>Entelegynae</taxon>
        <taxon>Araneoidea</taxon>
        <taxon>Araneidae</taxon>
        <taxon>Caerostris</taxon>
    </lineage>
</organism>
<dbReference type="EMBL" id="BPLR01006300">
    <property type="protein sequence ID" value="GIY08859.1"/>
    <property type="molecule type" value="Genomic_DNA"/>
</dbReference>
<evidence type="ECO:0000256" key="1">
    <source>
        <dbReference type="SAM" id="MobiDB-lite"/>
    </source>
</evidence>
<feature type="compositionally biased region" description="Polar residues" evidence="1">
    <location>
        <begin position="52"/>
        <end position="61"/>
    </location>
</feature>
<gene>
    <name evidence="2" type="ORF">CEXT_752301</name>
</gene>
<sequence>MATINNRLKNQQQLKVWVIFHNQIKKKEKRGVLSEQHSHTDDHPIPKEKQQSNDISKPCPSNLNVGHAKLSKFCPSESHGMNPFLKRYESVVQVALPHRRPPIAKEKQQSNDISRTVRV</sequence>
<evidence type="ECO:0000313" key="2">
    <source>
        <dbReference type="EMBL" id="GIY08859.1"/>
    </source>
</evidence>
<feature type="region of interest" description="Disordered" evidence="1">
    <location>
        <begin position="28"/>
        <end position="61"/>
    </location>
</feature>
<reference evidence="2 3" key="1">
    <citation type="submission" date="2021-06" db="EMBL/GenBank/DDBJ databases">
        <title>Caerostris extrusa draft genome.</title>
        <authorList>
            <person name="Kono N."/>
            <person name="Arakawa K."/>
        </authorList>
    </citation>
    <scope>NUCLEOTIDE SEQUENCE [LARGE SCALE GENOMIC DNA]</scope>
</reference>
<name>A0AAV4QKR3_CAEEX</name>
<protein>
    <submittedName>
        <fullName evidence="2">Uncharacterized protein</fullName>
    </submittedName>
</protein>
<evidence type="ECO:0000313" key="3">
    <source>
        <dbReference type="Proteomes" id="UP001054945"/>
    </source>
</evidence>
<dbReference type="Proteomes" id="UP001054945">
    <property type="component" value="Unassembled WGS sequence"/>
</dbReference>
<feature type="compositionally biased region" description="Basic and acidic residues" evidence="1">
    <location>
        <begin position="30"/>
        <end position="51"/>
    </location>
</feature>
<keyword evidence="3" id="KW-1185">Reference proteome</keyword>
<proteinExistence type="predicted"/>
<dbReference type="AlphaFoldDB" id="A0AAV4QKR3"/>
<comment type="caution">
    <text evidence="2">The sequence shown here is derived from an EMBL/GenBank/DDBJ whole genome shotgun (WGS) entry which is preliminary data.</text>
</comment>
<accession>A0AAV4QKR3</accession>